<keyword evidence="1" id="KW-0812">Transmembrane</keyword>
<keyword evidence="1" id="KW-1133">Transmembrane helix</keyword>
<proteinExistence type="predicted"/>
<dbReference type="RefSeq" id="WP_185446725.1">
    <property type="nucleotide sequence ID" value="NZ_CP043661.1"/>
</dbReference>
<feature type="transmembrane region" description="Helical" evidence="1">
    <location>
        <begin position="185"/>
        <end position="206"/>
    </location>
</feature>
<gene>
    <name evidence="2" type="ORF">F1D05_08305</name>
</gene>
<sequence>MPLTAVLRYDGFFVVGVVLPGILVLRVVWRSTGNWAEDAGLGAPVGIVFQLAGWGIFTALGFEHWLVVWPTFLLAAFVVSPRLRRYWRIARPAPLPLSWSWAVAIAIALLTLAAVAGPLSYHLLPTQGTSLYQDLLYHLSMVHELMRSVPPQLPQVSGELLDYHWFANADMAAAADVTRLAPELILFRLWPIPLIFVVVLLTAVLARQVSRQWMTALFAVIILAVPSTGVLLGLRGPLLDGTVFWYLSPSHNFALIMLTAAAVFLVEALYRCGQPGVWGLAVAMAVVGAGSKPTVIPILLGGVGMSGLYLFVRKRAVPGRSMLTCLLLVLAGMIAMSTVTGSTSGSGLRPLAVLRVQPQYKALTGDTSLAATGGRLLAPIASGQVTAIVLLLALVLVGQLGLLVGFGLVASRRTATDPAAWFLIGGLTAGWLAFGLVDHPSASEYYFLRGLVTFAAVATAWMITVAVHGRSPRTVAVLGLTGLGLGSLIVRGQKMVEDPTPGTGWAAIGAHSRGIAVALGVFVLGWILWRRMLAARPGLAGMGLLIPVLMVVGVWLTTAVGNAWTYQHSNAPHHYTSKNLRYSLEEQAAALWLGANSAPDDVVATNTACWPNRRDCVSLGYLVSGLAGRRTMLEGWAYTQQAMAGQGNHGLAYMRQPAPWQDRWQLTVQFFSAPTPESARTLHDEYGVRWIFADRAANLKLSTRLGEITQLRYRNATVEVFELTGDPAAEPRAKAKTGNG</sequence>
<feature type="transmembrane region" description="Helical" evidence="1">
    <location>
        <begin position="295"/>
        <end position="312"/>
    </location>
</feature>
<name>A0A7G6WV79_9ACTN</name>
<dbReference type="AlphaFoldDB" id="A0A7G6WV79"/>
<dbReference type="Proteomes" id="UP000515563">
    <property type="component" value="Chromosome"/>
</dbReference>
<feature type="transmembrane region" description="Helical" evidence="1">
    <location>
        <begin position="213"/>
        <end position="232"/>
    </location>
</feature>
<feature type="transmembrane region" description="Helical" evidence="1">
    <location>
        <begin position="541"/>
        <end position="564"/>
    </location>
</feature>
<feature type="transmembrane region" description="Helical" evidence="1">
    <location>
        <begin position="385"/>
        <end position="406"/>
    </location>
</feature>
<evidence type="ECO:0000313" key="2">
    <source>
        <dbReference type="EMBL" id="QNE17894.1"/>
    </source>
</evidence>
<accession>A0A7G6WV79</accession>
<dbReference type="KEGG" id="kqi:F1D05_08305"/>
<feature type="transmembrane region" description="Helical" evidence="1">
    <location>
        <begin position="66"/>
        <end position="83"/>
    </location>
</feature>
<feature type="transmembrane region" description="Helical" evidence="1">
    <location>
        <begin position="474"/>
        <end position="490"/>
    </location>
</feature>
<feature type="transmembrane region" description="Helical" evidence="1">
    <location>
        <begin position="41"/>
        <end position="60"/>
    </location>
</feature>
<evidence type="ECO:0000256" key="1">
    <source>
        <dbReference type="SAM" id="Phobius"/>
    </source>
</evidence>
<keyword evidence="1" id="KW-0472">Membrane</keyword>
<organism evidence="2 3">
    <name type="scientific">Kribbella qitaiheensis</name>
    <dbReference type="NCBI Taxonomy" id="1544730"/>
    <lineage>
        <taxon>Bacteria</taxon>
        <taxon>Bacillati</taxon>
        <taxon>Actinomycetota</taxon>
        <taxon>Actinomycetes</taxon>
        <taxon>Propionibacteriales</taxon>
        <taxon>Kribbellaceae</taxon>
        <taxon>Kribbella</taxon>
    </lineage>
</organism>
<feature type="transmembrane region" description="Helical" evidence="1">
    <location>
        <begin position="418"/>
        <end position="434"/>
    </location>
</feature>
<feature type="transmembrane region" description="Helical" evidence="1">
    <location>
        <begin position="95"/>
        <end position="116"/>
    </location>
</feature>
<evidence type="ECO:0000313" key="3">
    <source>
        <dbReference type="Proteomes" id="UP000515563"/>
    </source>
</evidence>
<reference evidence="3" key="1">
    <citation type="submission" date="2019-09" db="EMBL/GenBank/DDBJ databases">
        <title>Antimicrobial potential of Antarctic Bacteria.</title>
        <authorList>
            <person name="Benaud N."/>
            <person name="Edwards R.J."/>
            <person name="Ferrari B.C."/>
        </authorList>
    </citation>
    <scope>NUCLEOTIDE SEQUENCE [LARGE SCALE GENOMIC DNA]</scope>
    <source>
        <strain evidence="3">SPB151</strain>
    </source>
</reference>
<reference evidence="2 3" key="2">
    <citation type="journal article" date="2020" name="Microbiol. Resour. Announc.">
        <title>Antarctic desert soil bacteria exhibit high novel natural product potential, evaluated through long-read genome sequencing and comparative genomics.</title>
        <authorList>
            <person name="Benaud N."/>
            <person name="Edwards R.J."/>
            <person name="Amos T.G."/>
            <person name="D'Agostino P.M."/>
            <person name="Gutierrez-Chavez C."/>
            <person name="Montgomery K."/>
            <person name="Nicetic I."/>
            <person name="Ferrari B.C."/>
        </authorList>
    </citation>
    <scope>NUCLEOTIDE SEQUENCE [LARGE SCALE GENOMIC DNA]</scope>
    <source>
        <strain evidence="2 3">SPB151</strain>
    </source>
</reference>
<feature type="transmembrane region" description="Helical" evidence="1">
    <location>
        <begin position="446"/>
        <end position="467"/>
    </location>
</feature>
<feature type="transmembrane region" description="Helical" evidence="1">
    <location>
        <begin position="244"/>
        <end position="265"/>
    </location>
</feature>
<feature type="transmembrane region" description="Helical" evidence="1">
    <location>
        <begin position="12"/>
        <end position="29"/>
    </location>
</feature>
<dbReference type="EMBL" id="CP043661">
    <property type="protein sequence ID" value="QNE17894.1"/>
    <property type="molecule type" value="Genomic_DNA"/>
</dbReference>
<keyword evidence="3" id="KW-1185">Reference proteome</keyword>
<feature type="transmembrane region" description="Helical" evidence="1">
    <location>
        <begin position="272"/>
        <end position="289"/>
    </location>
</feature>
<feature type="transmembrane region" description="Helical" evidence="1">
    <location>
        <begin position="510"/>
        <end position="529"/>
    </location>
</feature>
<protein>
    <submittedName>
        <fullName evidence="2">Uncharacterized protein</fullName>
    </submittedName>
</protein>
<feature type="transmembrane region" description="Helical" evidence="1">
    <location>
        <begin position="324"/>
        <end position="344"/>
    </location>
</feature>